<dbReference type="CDD" id="cd04471">
    <property type="entry name" value="S1_RNase_R"/>
    <property type="match status" value="1"/>
</dbReference>
<dbReference type="GO" id="GO:0008859">
    <property type="term" value="F:exoribonuclease II activity"/>
    <property type="evidence" value="ECO:0007669"/>
    <property type="project" value="UniProtKB-UniRule"/>
</dbReference>
<reference evidence="11 12" key="1">
    <citation type="submission" date="2018-06" db="EMBL/GenBank/DDBJ databases">
        <authorList>
            <consortium name="Pathogen Informatics"/>
            <person name="Doyle S."/>
        </authorList>
    </citation>
    <scope>NUCLEOTIDE SEQUENCE [LARGE SCALE GENOMIC DNA]</scope>
    <source>
        <strain evidence="11 12">NCTC10465</strain>
    </source>
</reference>
<keyword evidence="3 8" id="KW-0963">Cytoplasm</keyword>
<keyword evidence="12" id="KW-1185">Reference proteome</keyword>
<evidence type="ECO:0000256" key="8">
    <source>
        <dbReference type="HAMAP-Rule" id="MF_01895"/>
    </source>
</evidence>
<evidence type="ECO:0000256" key="2">
    <source>
        <dbReference type="ARBA" id="ARBA00004496"/>
    </source>
</evidence>
<name>A0A378QCF3_FAUOS</name>
<evidence type="ECO:0000256" key="6">
    <source>
        <dbReference type="ARBA" id="ARBA00022839"/>
    </source>
</evidence>
<dbReference type="Gene3D" id="2.40.50.140">
    <property type="entry name" value="Nucleic acid-binding proteins"/>
    <property type="match status" value="2"/>
</dbReference>
<dbReference type="InterPro" id="IPR013223">
    <property type="entry name" value="RNase_B_OB_dom"/>
</dbReference>
<dbReference type="NCBIfam" id="TIGR02063">
    <property type="entry name" value="RNase_R"/>
    <property type="match status" value="1"/>
</dbReference>
<comment type="similarity">
    <text evidence="8">Belongs to the RNR ribonuclease family. RNase R subfamily.</text>
</comment>
<evidence type="ECO:0000313" key="12">
    <source>
        <dbReference type="Proteomes" id="UP000255230"/>
    </source>
</evidence>
<dbReference type="SMART" id="SM00316">
    <property type="entry name" value="S1"/>
    <property type="match status" value="1"/>
</dbReference>
<dbReference type="InterPro" id="IPR003029">
    <property type="entry name" value="S1_domain"/>
</dbReference>
<evidence type="ECO:0000256" key="1">
    <source>
        <dbReference type="ARBA" id="ARBA00001849"/>
    </source>
</evidence>
<dbReference type="PROSITE" id="PS01175">
    <property type="entry name" value="RIBONUCLEASE_II"/>
    <property type="match status" value="1"/>
</dbReference>
<evidence type="ECO:0000256" key="3">
    <source>
        <dbReference type="ARBA" id="ARBA00022490"/>
    </source>
</evidence>
<dbReference type="GO" id="GO:0003723">
    <property type="term" value="F:RNA binding"/>
    <property type="evidence" value="ECO:0007669"/>
    <property type="project" value="UniProtKB-UniRule"/>
</dbReference>
<dbReference type="HAMAP" id="MF_01895">
    <property type="entry name" value="RNase_R"/>
    <property type="match status" value="1"/>
</dbReference>
<dbReference type="InterPro" id="IPR040476">
    <property type="entry name" value="CSD2"/>
</dbReference>
<dbReference type="AlphaFoldDB" id="A0A378QCF3"/>
<dbReference type="SMART" id="SM00357">
    <property type="entry name" value="CSP"/>
    <property type="match status" value="1"/>
</dbReference>
<dbReference type="InterPro" id="IPR050180">
    <property type="entry name" value="RNR_Ribonuclease"/>
</dbReference>
<dbReference type="PANTHER" id="PTHR23355:SF9">
    <property type="entry name" value="DIS3-LIKE EXONUCLEASE 2"/>
    <property type="match status" value="1"/>
</dbReference>
<feature type="compositionally biased region" description="Polar residues" evidence="9">
    <location>
        <begin position="752"/>
        <end position="779"/>
    </location>
</feature>
<comment type="catalytic activity">
    <reaction evidence="1 8">
        <text>Exonucleolytic cleavage in the 3'- to 5'-direction to yield nucleoside 5'-phosphates.</text>
        <dbReference type="EC" id="3.1.13.1"/>
    </reaction>
</comment>
<dbReference type="Pfam" id="PF17876">
    <property type="entry name" value="CSD2"/>
    <property type="match status" value="1"/>
</dbReference>
<feature type="compositionally biased region" description="Basic residues" evidence="9">
    <location>
        <begin position="784"/>
        <end position="799"/>
    </location>
</feature>
<comment type="function">
    <text evidence="8">3'-5' exoribonuclease that releases 5'-nucleoside monophosphates and is involved in maturation of structured RNAs.</text>
</comment>
<dbReference type="SMART" id="SM00955">
    <property type="entry name" value="RNB"/>
    <property type="match status" value="1"/>
</dbReference>
<dbReference type="InterPro" id="IPR004476">
    <property type="entry name" value="RNase_II/RNase_R"/>
</dbReference>
<dbReference type="PROSITE" id="PS50126">
    <property type="entry name" value="S1"/>
    <property type="match status" value="1"/>
</dbReference>
<evidence type="ECO:0000259" key="10">
    <source>
        <dbReference type="PROSITE" id="PS50126"/>
    </source>
</evidence>
<evidence type="ECO:0000256" key="9">
    <source>
        <dbReference type="SAM" id="MobiDB-lite"/>
    </source>
</evidence>
<keyword evidence="7 8" id="KW-0694">RNA-binding</keyword>
<protein>
    <recommendedName>
        <fullName evidence="8">Ribonuclease R</fullName>
        <shortName evidence="8">RNase R</shortName>
        <ecNumber evidence="8">3.1.13.1</ecNumber>
    </recommendedName>
</protein>
<feature type="domain" description="S1 motif" evidence="10">
    <location>
        <begin position="653"/>
        <end position="734"/>
    </location>
</feature>
<dbReference type="EC" id="3.1.13.1" evidence="8"/>
<evidence type="ECO:0000256" key="4">
    <source>
        <dbReference type="ARBA" id="ARBA00022722"/>
    </source>
</evidence>
<dbReference type="Pfam" id="PF08206">
    <property type="entry name" value="OB_RNB"/>
    <property type="match status" value="1"/>
</dbReference>
<dbReference type="Proteomes" id="UP000255230">
    <property type="component" value="Unassembled WGS sequence"/>
</dbReference>
<dbReference type="PANTHER" id="PTHR23355">
    <property type="entry name" value="RIBONUCLEASE"/>
    <property type="match status" value="1"/>
</dbReference>
<feature type="region of interest" description="Disordered" evidence="9">
    <location>
        <begin position="742"/>
        <end position="799"/>
    </location>
</feature>
<proteinExistence type="inferred from homology"/>
<dbReference type="GO" id="GO:0006402">
    <property type="term" value="P:mRNA catabolic process"/>
    <property type="evidence" value="ECO:0007669"/>
    <property type="project" value="TreeGrafter"/>
</dbReference>
<gene>
    <name evidence="8 11" type="primary">rnr</name>
    <name evidence="11" type="ORF">NCTC10465_01952</name>
</gene>
<dbReference type="Pfam" id="PF00773">
    <property type="entry name" value="RNB"/>
    <property type="match status" value="1"/>
</dbReference>
<dbReference type="NCBIfam" id="TIGR00358">
    <property type="entry name" value="3_prime_RNase"/>
    <property type="match status" value="1"/>
</dbReference>
<evidence type="ECO:0000256" key="7">
    <source>
        <dbReference type="ARBA" id="ARBA00022884"/>
    </source>
</evidence>
<comment type="subcellular location">
    <subcellularLocation>
        <location evidence="2 8">Cytoplasm</location>
    </subcellularLocation>
</comment>
<dbReference type="InterPro" id="IPR011805">
    <property type="entry name" value="RNase_R"/>
</dbReference>
<evidence type="ECO:0000256" key="5">
    <source>
        <dbReference type="ARBA" id="ARBA00022801"/>
    </source>
</evidence>
<dbReference type="GO" id="GO:0005829">
    <property type="term" value="C:cytosol"/>
    <property type="evidence" value="ECO:0007669"/>
    <property type="project" value="TreeGrafter"/>
</dbReference>
<dbReference type="InterPro" id="IPR022966">
    <property type="entry name" value="RNase_II/R_CS"/>
</dbReference>
<keyword evidence="5 8" id="KW-0378">Hydrolase</keyword>
<dbReference type="InterPro" id="IPR012340">
    <property type="entry name" value="NA-bd_OB-fold"/>
</dbReference>
<dbReference type="InterPro" id="IPR011129">
    <property type="entry name" value="CSD"/>
</dbReference>
<dbReference type="SUPFAM" id="SSF50249">
    <property type="entry name" value="Nucleic acid-binding proteins"/>
    <property type="match status" value="4"/>
</dbReference>
<evidence type="ECO:0000313" key="11">
    <source>
        <dbReference type="EMBL" id="STY98146.1"/>
    </source>
</evidence>
<sequence>MIKKDDNNMKNWQDPNAAAEAANYDNPIPSRVLILQTLVERGQATQHELATIFDLDDDEYDALGNRLKAMLRDGQLSRDADGGNPYIYRPLTDNDAVTGVVAAHAKGFGFVVLDDMPDLFLNETEMRWVFHGDKVKAIATSTDNRGRMMGRVLSVVSHAQLQYIGKLAKDDDGYFVELISPNNHQPITVTEENVEALQLKIGDPVKVDIIDYPTQHEYATGKITESLVDDNERELIIKTTLLNYDIPHEFSPNVMQQVDAYKEPTQKDYQDRIDLRTLPLVTIDGEDSRDFDDAVYAEKRRGGGYRLVVAIADVSHYVTANSVLDQEAYERGTSVYFPHFVVPMLPEKLSNGLCSLNPGVDRLCMVADIILSRSGNVTSYEFYPSVMHSQARLTYNQVNDYFAQVQGETPKAEVPITITGNKAVKKSIDVLYDLYKVLLVKREQRHAMEFETQETYIKFDEAGKISAIVPRTRGESHKLIEEMMLLANTCAAEFSLKHELPVLYRNHDTPEAEKAARVSDFVKHFGLSFPEENPTQADYQRIIEATRERPDAISIHSVLLRSMQQANYAPTNIGHFGLAYEAYSHFTSPIRRYPDLMLHRAIKAKVTGKKAPLPDWSLEDAAEHTSMTERRADEASRFVEQWLKAHYMKDHIGEAFDAVVTTVTNFGLFVTLTDLFIDGLIHISHLGEDYFVYDDKAQQLFGEKSGLVFGLGDKVRVKVAAVNMETQQIDFDLVAQLEKSSFNNRGKGKSRGQLQAVSNSKAQSNPNAPSNPKPQSKPNESVRKAKSAKNKSNARNKSR</sequence>
<organism evidence="11 12">
    <name type="scientific">Faucicola osloensis</name>
    <name type="common">Moraxella osloensis</name>
    <dbReference type="NCBI Taxonomy" id="34062"/>
    <lineage>
        <taxon>Bacteria</taxon>
        <taxon>Pseudomonadati</taxon>
        <taxon>Pseudomonadota</taxon>
        <taxon>Gammaproteobacteria</taxon>
        <taxon>Moraxellales</taxon>
        <taxon>Moraxellaceae</taxon>
        <taxon>Faucicola</taxon>
    </lineage>
</organism>
<dbReference type="Pfam" id="PF00575">
    <property type="entry name" value="S1"/>
    <property type="match status" value="1"/>
</dbReference>
<accession>A0A378QCF3</accession>
<keyword evidence="6 8" id="KW-0269">Exonuclease</keyword>
<dbReference type="InterPro" id="IPR001900">
    <property type="entry name" value="RNase_II/R"/>
</dbReference>
<dbReference type="EMBL" id="UGPY01000001">
    <property type="protein sequence ID" value="STY98146.1"/>
    <property type="molecule type" value="Genomic_DNA"/>
</dbReference>
<keyword evidence="4 8" id="KW-0540">Nuclease</keyword>